<organism evidence="2 3">
    <name type="scientific">Nannocystis pusilla</name>
    <dbReference type="NCBI Taxonomy" id="889268"/>
    <lineage>
        <taxon>Bacteria</taxon>
        <taxon>Pseudomonadati</taxon>
        <taxon>Myxococcota</taxon>
        <taxon>Polyangia</taxon>
        <taxon>Nannocystales</taxon>
        <taxon>Nannocystaceae</taxon>
        <taxon>Nannocystis</taxon>
    </lineage>
</organism>
<sequence length="89" mass="9539">MRQLLRELAETIEDDEEDADGEGPSGRGQYDVRGFDPGKKAIPLNSDPSGDLYFRATAAKSGAETRRLAVARGLGRRSSDRVSGPSCGK</sequence>
<dbReference type="Proteomes" id="UP001139031">
    <property type="component" value="Unassembled WGS sequence"/>
</dbReference>
<name>A0ABS7TKT6_9BACT</name>
<evidence type="ECO:0000256" key="1">
    <source>
        <dbReference type="SAM" id="MobiDB-lite"/>
    </source>
</evidence>
<dbReference type="RefSeq" id="WP_224190612.1">
    <property type="nucleotide sequence ID" value="NZ_JAIRAU010000002.1"/>
</dbReference>
<feature type="compositionally biased region" description="Acidic residues" evidence="1">
    <location>
        <begin position="10"/>
        <end position="21"/>
    </location>
</feature>
<proteinExistence type="predicted"/>
<feature type="region of interest" description="Disordered" evidence="1">
    <location>
        <begin position="70"/>
        <end position="89"/>
    </location>
</feature>
<evidence type="ECO:0000313" key="3">
    <source>
        <dbReference type="Proteomes" id="UP001139031"/>
    </source>
</evidence>
<reference evidence="2" key="1">
    <citation type="submission" date="2021-08" db="EMBL/GenBank/DDBJ databases">
        <authorList>
            <person name="Stevens D.C."/>
        </authorList>
    </citation>
    <scope>NUCLEOTIDE SEQUENCE</scope>
    <source>
        <strain evidence="2">DSM 53165</strain>
    </source>
</reference>
<protein>
    <submittedName>
        <fullName evidence="2">Uncharacterized protein</fullName>
    </submittedName>
</protein>
<keyword evidence="3" id="KW-1185">Reference proteome</keyword>
<feature type="region of interest" description="Disordered" evidence="1">
    <location>
        <begin position="10"/>
        <end position="35"/>
    </location>
</feature>
<accession>A0ABS7TKT6</accession>
<comment type="caution">
    <text evidence="2">The sequence shown here is derived from an EMBL/GenBank/DDBJ whole genome shotgun (WGS) entry which is preliminary data.</text>
</comment>
<dbReference type="EMBL" id="JAIRAU010000002">
    <property type="protein sequence ID" value="MBZ5708832.1"/>
    <property type="molecule type" value="Genomic_DNA"/>
</dbReference>
<evidence type="ECO:0000313" key="2">
    <source>
        <dbReference type="EMBL" id="MBZ5708832.1"/>
    </source>
</evidence>
<gene>
    <name evidence="2" type="ORF">K7C98_06160</name>
</gene>